<dbReference type="GO" id="GO:0030496">
    <property type="term" value="C:midbody"/>
    <property type="evidence" value="ECO:0007669"/>
    <property type="project" value="UniProtKB-SubCell"/>
</dbReference>
<dbReference type="Pfam" id="PF06244">
    <property type="entry name" value="Ccdc124"/>
    <property type="match status" value="1"/>
</dbReference>
<dbReference type="InterPro" id="IPR054414">
    <property type="entry name" value="Ccdc124/Oxs1_C"/>
</dbReference>
<dbReference type="GO" id="GO:0005634">
    <property type="term" value="C:nucleus"/>
    <property type="evidence" value="ECO:0007669"/>
    <property type="project" value="TreeGrafter"/>
</dbReference>
<evidence type="ECO:0000313" key="7">
    <source>
        <dbReference type="Proteomes" id="UP000318571"/>
    </source>
</evidence>
<comment type="caution">
    <text evidence="6">The sequence shown here is derived from an EMBL/GenBank/DDBJ whole genome shotgun (WGS) entry which is preliminary data.</text>
</comment>
<gene>
    <name evidence="6" type="ORF">TCAL_04368</name>
</gene>
<name>A0A553NQ34_TIGCA</name>
<proteinExistence type="inferred from homology"/>
<feature type="compositionally biased region" description="Basic residues" evidence="4">
    <location>
        <begin position="83"/>
        <end position="94"/>
    </location>
</feature>
<accession>A0A553NQ34</accession>
<feature type="compositionally biased region" description="Basic and acidic residues" evidence="4">
    <location>
        <begin position="1"/>
        <end position="17"/>
    </location>
</feature>
<evidence type="ECO:0000256" key="1">
    <source>
        <dbReference type="ARBA" id="ARBA00004214"/>
    </source>
</evidence>
<dbReference type="InterPro" id="IPR036910">
    <property type="entry name" value="HMG_box_dom_sf"/>
</dbReference>
<dbReference type="EMBL" id="VCGU01000011">
    <property type="protein sequence ID" value="TRY67519.1"/>
    <property type="molecule type" value="Genomic_DNA"/>
</dbReference>
<sequence>MPKKFKGENSKAVEAKQKKSQRLQSQLEEQERRKEDELWKDDDKYLAKKKERREEQELKRLEQLEKKLERQKLVEEEESQIKSGKKTAKPPAKKMTRDQINKMIQNSQSQAAQTPKTKNVVEQDLMVDNVNRLAVEGDSATGVDEALVVLGHTDPVDKHPEKRAKAAYEEFEQLRLPELKADNPSLRLSQLKQMLRKEWMKHPDNPFNQTIKAYNNK</sequence>
<dbReference type="GO" id="GO:0006366">
    <property type="term" value="P:transcription by RNA polymerase II"/>
    <property type="evidence" value="ECO:0007669"/>
    <property type="project" value="TreeGrafter"/>
</dbReference>
<feature type="domain" description="Coiled-coil" evidence="5">
    <location>
        <begin position="129"/>
        <end position="209"/>
    </location>
</feature>
<protein>
    <recommendedName>
        <fullName evidence="5">Coiled-coil domain-containing protein</fullName>
    </recommendedName>
</protein>
<organism evidence="6 7">
    <name type="scientific">Tigriopus californicus</name>
    <name type="common">Marine copepod</name>
    <dbReference type="NCBI Taxonomy" id="6832"/>
    <lineage>
        <taxon>Eukaryota</taxon>
        <taxon>Metazoa</taxon>
        <taxon>Ecdysozoa</taxon>
        <taxon>Arthropoda</taxon>
        <taxon>Crustacea</taxon>
        <taxon>Multicrustacea</taxon>
        <taxon>Hexanauplia</taxon>
        <taxon>Copepoda</taxon>
        <taxon>Harpacticoida</taxon>
        <taxon>Harpacticidae</taxon>
        <taxon>Tigriopus</taxon>
    </lineage>
</organism>
<feature type="region of interest" description="Disordered" evidence="4">
    <location>
        <begin position="1"/>
        <end position="58"/>
    </location>
</feature>
<feature type="region of interest" description="Disordered" evidence="4">
    <location>
        <begin position="70"/>
        <end position="120"/>
    </location>
</feature>
<feature type="compositionally biased region" description="Basic and acidic residues" evidence="4">
    <location>
        <begin position="29"/>
        <end position="58"/>
    </location>
</feature>
<comment type="similarity">
    <text evidence="2">Belongs to the CCDC124 family.</text>
</comment>
<reference evidence="6 7" key="1">
    <citation type="journal article" date="2018" name="Nat. Ecol. Evol.">
        <title>Genomic signatures of mitonuclear coevolution across populations of Tigriopus californicus.</title>
        <authorList>
            <person name="Barreto F.S."/>
            <person name="Watson E.T."/>
            <person name="Lima T.G."/>
            <person name="Willett C.S."/>
            <person name="Edmands S."/>
            <person name="Li W."/>
            <person name="Burton R.S."/>
        </authorList>
    </citation>
    <scope>NUCLEOTIDE SEQUENCE [LARGE SCALE GENOMIC DNA]</scope>
    <source>
        <strain evidence="6 7">San Diego</strain>
    </source>
</reference>
<dbReference type="STRING" id="6832.A0A553NQ34"/>
<keyword evidence="3" id="KW-0175">Coiled coil</keyword>
<evidence type="ECO:0000313" key="6">
    <source>
        <dbReference type="EMBL" id="TRY67519.1"/>
    </source>
</evidence>
<feature type="compositionally biased region" description="Polar residues" evidence="4">
    <location>
        <begin position="102"/>
        <end position="117"/>
    </location>
</feature>
<dbReference type="PANTHER" id="PTHR21680:SF0">
    <property type="entry name" value="COILED-COIL DOMAIN-CONTAINING PROTEIN 124"/>
    <property type="match status" value="1"/>
</dbReference>
<evidence type="ECO:0000256" key="4">
    <source>
        <dbReference type="SAM" id="MobiDB-lite"/>
    </source>
</evidence>
<dbReference type="GO" id="GO:0003713">
    <property type="term" value="F:transcription coactivator activity"/>
    <property type="evidence" value="ECO:0007669"/>
    <property type="project" value="TreeGrafter"/>
</dbReference>
<dbReference type="SUPFAM" id="SSF47095">
    <property type="entry name" value="HMG-box"/>
    <property type="match status" value="1"/>
</dbReference>
<dbReference type="PANTHER" id="PTHR21680">
    <property type="entry name" value="COILED-COIL DOMAIN-CONTAINING PROTEIN 124"/>
    <property type="match status" value="1"/>
</dbReference>
<dbReference type="OrthoDB" id="76412at2759"/>
<evidence type="ECO:0000256" key="2">
    <source>
        <dbReference type="ARBA" id="ARBA00008296"/>
    </source>
</evidence>
<dbReference type="AlphaFoldDB" id="A0A553NQ34"/>
<dbReference type="OMA" id="FEERMMP"/>
<keyword evidence="7" id="KW-1185">Reference proteome</keyword>
<dbReference type="InterPro" id="IPR010422">
    <property type="entry name" value="Ccdc124/Oxs1"/>
</dbReference>
<evidence type="ECO:0000256" key="3">
    <source>
        <dbReference type="ARBA" id="ARBA00023054"/>
    </source>
</evidence>
<comment type="subcellular location">
    <subcellularLocation>
        <location evidence="1">Midbody</location>
    </subcellularLocation>
</comment>
<evidence type="ECO:0000259" key="5">
    <source>
        <dbReference type="Pfam" id="PF06244"/>
    </source>
</evidence>
<dbReference type="Proteomes" id="UP000318571">
    <property type="component" value="Chromosome 4"/>
</dbReference>